<feature type="domain" description="C-type lectin" evidence="5">
    <location>
        <begin position="608"/>
        <end position="722"/>
    </location>
</feature>
<evidence type="ECO:0000256" key="2">
    <source>
        <dbReference type="SAM" id="MobiDB-lite"/>
    </source>
</evidence>
<feature type="domain" description="C-type lectin" evidence="5">
    <location>
        <begin position="454"/>
        <end position="573"/>
    </location>
</feature>
<feature type="compositionally biased region" description="Basic and acidic residues" evidence="2">
    <location>
        <begin position="1563"/>
        <end position="1573"/>
    </location>
</feature>
<dbReference type="CDD" id="cd00037">
    <property type="entry name" value="CLECT"/>
    <property type="match status" value="10"/>
</dbReference>
<feature type="domain" description="C-type lectin" evidence="5">
    <location>
        <begin position="897"/>
        <end position="1022"/>
    </location>
</feature>
<feature type="compositionally biased region" description="Low complexity" evidence="2">
    <location>
        <begin position="1574"/>
        <end position="1584"/>
    </location>
</feature>
<feature type="signal peptide" evidence="4">
    <location>
        <begin position="1"/>
        <end position="18"/>
    </location>
</feature>
<feature type="domain" description="C-type lectin" evidence="5">
    <location>
        <begin position="1339"/>
        <end position="1457"/>
    </location>
</feature>
<feature type="domain" description="C-type lectin" evidence="5">
    <location>
        <begin position="753"/>
        <end position="879"/>
    </location>
</feature>
<dbReference type="CDD" id="cd21699">
    <property type="entry name" value="JMTM_APP_like"/>
    <property type="match status" value="1"/>
</dbReference>
<feature type="domain" description="C-type lectin" evidence="5">
    <location>
        <begin position="317"/>
        <end position="434"/>
    </location>
</feature>
<gene>
    <name evidence="7" type="primary">LOC110988789</name>
</gene>
<dbReference type="RefSeq" id="XP_022108306.1">
    <property type="nucleotide sequence ID" value="XM_022252614.1"/>
</dbReference>
<name>A0A8B7ZXM4_ACAPL</name>
<dbReference type="PANTHER" id="PTHR22803">
    <property type="entry name" value="MANNOSE, PHOSPHOLIPASE, LECTIN RECEPTOR RELATED"/>
    <property type="match status" value="1"/>
</dbReference>
<feature type="domain" description="C-type lectin" evidence="5">
    <location>
        <begin position="1200"/>
        <end position="1314"/>
    </location>
</feature>
<dbReference type="OMA" id="REFHWVD"/>
<dbReference type="InterPro" id="IPR001304">
    <property type="entry name" value="C-type_lectin-like"/>
</dbReference>
<dbReference type="PROSITE" id="PS00615">
    <property type="entry name" value="C_TYPE_LECTIN_1"/>
    <property type="match status" value="4"/>
</dbReference>
<evidence type="ECO:0000256" key="4">
    <source>
        <dbReference type="SAM" id="SignalP"/>
    </source>
</evidence>
<feature type="region of interest" description="Disordered" evidence="2">
    <location>
        <begin position="1563"/>
        <end position="1596"/>
    </location>
</feature>
<feature type="region of interest" description="Disordered" evidence="2">
    <location>
        <begin position="1463"/>
        <end position="1489"/>
    </location>
</feature>
<reference evidence="7" key="1">
    <citation type="submission" date="2025-08" db="UniProtKB">
        <authorList>
            <consortium name="RefSeq"/>
        </authorList>
    </citation>
    <scope>IDENTIFICATION</scope>
</reference>
<evidence type="ECO:0000256" key="1">
    <source>
        <dbReference type="ARBA" id="ARBA00023157"/>
    </source>
</evidence>
<feature type="domain" description="C-type lectin" evidence="5">
    <location>
        <begin position="181"/>
        <end position="295"/>
    </location>
</feature>
<evidence type="ECO:0000313" key="6">
    <source>
        <dbReference type="Proteomes" id="UP000694845"/>
    </source>
</evidence>
<feature type="compositionally biased region" description="Polar residues" evidence="2">
    <location>
        <begin position="1585"/>
        <end position="1596"/>
    </location>
</feature>
<dbReference type="OrthoDB" id="6356110at2759"/>
<sequence length="1596" mass="177216">MLRLAVILLLFTVVQVQGTCDEGYFQFTGSSDCFSLKPNQGGQIRVTWMDARSECNNDGATLASIKSLNDQVYLNVFLNTASASEGVWIGLRASNDSGDYEWIDGNALGGFENWGTDQPNSSVSPGNRCVQILPDDKTPGLWKTVNCNEANTIYYFCQKDPVDNNSPVQPGCEANSDYFFYDGTCFMNISGSMSYDEARTACQQTSPNADLAAVNNVYHKNVVQLLMLSSNITSAWIGLRSDRGRFIWEDRTQNVKYTNWAAMQPQPSDTNACVSTDGDAWTCEDCNEMKPAICSIPIDTNTDTKFQGECPDGWGIVGYECFTYVSVNMAWENAQQHCEGLYPGASLYTAHSAQPINWQEYGVFPGSEFWLGMTRNDDNKFEIIDGSIVDYVNWKPGEPSSDPNKDCVIGAVPQTDAFTWSSADCSIGRRFFCSFLSISSPPDTGECQAGWLKVDNKCYRYFEDEMTFIEAQISCESKAIGGNLAAITYGGLQEILTYAMRGFARDVWIGLQDTFNSRDFKWTTGDALVYTNWAPGQPDGYLDFFDDSLDRNDCAKMIADSVSPGLWDDVSCSSTKLPYFCECYLDRLLLPSTPNPNLSCPPGYVEGFPGSCYRLIVKSQTYEESLIECQNDKASLASVADGYEQGVLQYFLSSSDNAGTTMWIGMDDMDKNGEYTWTDGSPVRYVNWLSANSPQPRMCVAAQKSAKWLESDCNETRPAMCRTTSDIPVTPPPGETHCDDGWVHYSNSNPRLCYLINTYRLPSGAVSSTQYVTYAEAKQLCETQGAILATVHSPDQNDWLYRNIRVTLGKRKIWLGMHRSIDGPLQWDNGDAVNYVFWANGEPSNGQEGTDCVTFFAGNDGVGPWSDSSCFERNAFVCQKVANDGPKPQCESGWEELAGSCFYFRIPQDGVLDWHNAEAFCNQQGSNLASLSSPTERESVSQILRNRYATNPESWPWIGFRRLPYDQDFIWSDGTPLNVGSTSWRNGQPDNIDDDCVVIESEGTATLWNDINCGLSRPFICKKPIDSGGLPTPGTTQDPRGACKGDESRIGSHCYKLVLEPQNWESARDECSKLGRNGDLASVPIYAVQALIASLVKYAPVDNIWLGMTSKMPASNFVREFHWVDGSSLTFTNWGSGQPSLSISQDSCVKMLTDPDEPGEWYDDKCDKVYSYICKYDLDPNAGPQPPVSFAPCPSSFVGTPPSCFRIEETERPFSTALDGCEAVGGILAPVMDGYENAFIELLMYNSGIKSLWVGLRADDSTSSKYEWTAEQWPIQYINWAYGEPSLVQGCVASVYSEGWKSVDCSSARPSLCRSKTDTPPTFPPVDPGLDCPEKWYAFNKKCYLVSTGFTGDNLVNAFFKCSTIKALPVSIHSWDENNFIRMNALNELTGRFVWLGLVLEQGRYSWMDGSLVDFTNWEDGEDPTLNDGKKCVVMVPESNGRWRRQDCSELAEVVCMLNEYEPSTPSAPTDGPKPPTKPNPTKVPVTKAPSGGLSTGAIVGISIGGAAVLVIFVIWLCYFCEKQKNNRKEWERRQRNDDIDEDYGVENVKYSHDIELRKKKVEKDVEKVETKSDGSSNKSDSISVASSNPSEDMHL</sequence>
<dbReference type="Gene3D" id="3.10.100.10">
    <property type="entry name" value="Mannose-Binding Protein A, subunit A"/>
    <property type="match status" value="10"/>
</dbReference>
<evidence type="ECO:0000256" key="3">
    <source>
        <dbReference type="SAM" id="Phobius"/>
    </source>
</evidence>
<dbReference type="InterPro" id="IPR016187">
    <property type="entry name" value="CTDL_fold"/>
</dbReference>
<evidence type="ECO:0000313" key="7">
    <source>
        <dbReference type="RefSeq" id="XP_022108306.1"/>
    </source>
</evidence>
<dbReference type="SUPFAM" id="SSF56436">
    <property type="entry name" value="C-type lectin-like"/>
    <property type="match status" value="10"/>
</dbReference>
<dbReference type="InterPro" id="IPR018378">
    <property type="entry name" value="C-type_lectin_CS"/>
</dbReference>
<keyword evidence="3" id="KW-1133">Transmembrane helix</keyword>
<organism evidence="6 7">
    <name type="scientific">Acanthaster planci</name>
    <name type="common">Crown-of-thorns starfish</name>
    <dbReference type="NCBI Taxonomy" id="133434"/>
    <lineage>
        <taxon>Eukaryota</taxon>
        <taxon>Metazoa</taxon>
        <taxon>Echinodermata</taxon>
        <taxon>Eleutherozoa</taxon>
        <taxon>Asterozoa</taxon>
        <taxon>Asteroidea</taxon>
        <taxon>Valvatacea</taxon>
        <taxon>Valvatida</taxon>
        <taxon>Acanthasteridae</taxon>
        <taxon>Acanthaster</taxon>
    </lineage>
</organism>
<keyword evidence="6" id="KW-1185">Reference proteome</keyword>
<dbReference type="KEGG" id="aplc:110988789"/>
<proteinExistence type="predicted"/>
<dbReference type="Proteomes" id="UP000694845">
    <property type="component" value="Unplaced"/>
</dbReference>
<feature type="compositionally biased region" description="Low complexity" evidence="2">
    <location>
        <begin position="1480"/>
        <end position="1489"/>
    </location>
</feature>
<dbReference type="InterPro" id="IPR050111">
    <property type="entry name" value="C-type_lectin/snaclec_domain"/>
</dbReference>
<feature type="domain" description="C-type lectin" evidence="5">
    <location>
        <begin position="1050"/>
        <end position="1175"/>
    </location>
</feature>
<keyword evidence="3" id="KW-0472">Membrane</keyword>
<evidence type="ECO:0000259" key="5">
    <source>
        <dbReference type="PROSITE" id="PS50041"/>
    </source>
</evidence>
<dbReference type="SMART" id="SM00034">
    <property type="entry name" value="CLECT"/>
    <property type="match status" value="10"/>
</dbReference>
<feature type="chain" id="PRO_5034258888" evidence="4">
    <location>
        <begin position="19"/>
        <end position="1596"/>
    </location>
</feature>
<dbReference type="Pfam" id="PF00059">
    <property type="entry name" value="Lectin_C"/>
    <property type="match status" value="10"/>
</dbReference>
<feature type="domain" description="C-type lectin" evidence="5">
    <location>
        <begin position="29"/>
        <end position="149"/>
    </location>
</feature>
<dbReference type="InterPro" id="IPR016186">
    <property type="entry name" value="C-type_lectin-like/link_sf"/>
</dbReference>
<dbReference type="GeneID" id="110988789"/>
<keyword evidence="4" id="KW-0732">Signal</keyword>
<keyword evidence="1" id="KW-1015">Disulfide bond</keyword>
<feature type="transmembrane region" description="Helical" evidence="3">
    <location>
        <begin position="1498"/>
        <end position="1519"/>
    </location>
</feature>
<dbReference type="PROSITE" id="PS50041">
    <property type="entry name" value="C_TYPE_LECTIN_2"/>
    <property type="match status" value="10"/>
</dbReference>
<accession>A0A8B7ZXM4</accession>
<keyword evidence="3" id="KW-0812">Transmembrane</keyword>
<protein>
    <submittedName>
        <fullName evidence="7">Macrophage mannose receptor 1-like</fullName>
    </submittedName>
</protein>